<evidence type="ECO:0000313" key="10">
    <source>
        <dbReference type="EMBL" id="MEQ2210681.1"/>
    </source>
</evidence>
<name>A0ABV0RSM0_9TELE</name>
<evidence type="ECO:0000256" key="1">
    <source>
        <dbReference type="ARBA" id="ARBA00014373"/>
    </source>
</evidence>
<evidence type="ECO:0000256" key="2">
    <source>
        <dbReference type="ARBA" id="ARBA00022723"/>
    </source>
</evidence>
<dbReference type="InterPro" id="IPR013083">
    <property type="entry name" value="Znf_RING/FYVE/PHD"/>
</dbReference>
<dbReference type="EMBL" id="JAHRIN010054089">
    <property type="protein sequence ID" value="MEQ2210681.1"/>
    <property type="molecule type" value="Genomic_DNA"/>
</dbReference>
<proteinExistence type="predicted"/>
<evidence type="ECO:0000256" key="5">
    <source>
        <dbReference type="ARBA" id="ARBA00025962"/>
    </source>
</evidence>
<comment type="subunit">
    <text evidence="5">Interacts with AP5Z1, AP5B1, AP5S1 and SPG11. Interacts with TTC19 and KIF13A.</text>
</comment>
<dbReference type="InterPro" id="IPR017455">
    <property type="entry name" value="Znf_FYVE-rel"/>
</dbReference>
<keyword evidence="11" id="KW-1185">Reference proteome</keyword>
<comment type="caution">
    <text evidence="10">The sequence shown here is derived from an EMBL/GenBank/DDBJ whole genome shotgun (WGS) entry which is preliminary data.</text>
</comment>
<dbReference type="CDD" id="cd15724">
    <property type="entry name" value="FYVE_ZFY26"/>
    <property type="match status" value="1"/>
</dbReference>
<evidence type="ECO:0000313" key="11">
    <source>
        <dbReference type="Proteomes" id="UP001434883"/>
    </source>
</evidence>
<feature type="non-terminal residue" evidence="10">
    <location>
        <position position="425"/>
    </location>
</feature>
<reference evidence="10 11" key="1">
    <citation type="submission" date="2021-06" db="EMBL/GenBank/DDBJ databases">
        <authorList>
            <person name="Palmer J.M."/>
        </authorList>
    </citation>
    <scope>NUCLEOTIDE SEQUENCE [LARGE SCALE GENOMIC DNA]</scope>
    <source>
        <strain evidence="10 11">XC_2019</strain>
        <tissue evidence="10">Muscle</tissue>
    </source>
</reference>
<evidence type="ECO:0000256" key="8">
    <source>
        <dbReference type="SAM" id="MobiDB-lite"/>
    </source>
</evidence>
<feature type="non-terminal residue" evidence="10">
    <location>
        <position position="1"/>
    </location>
</feature>
<dbReference type="SUPFAM" id="SSF57903">
    <property type="entry name" value="FYVE/PHD zinc finger"/>
    <property type="match status" value="1"/>
</dbReference>
<dbReference type="Proteomes" id="UP001434883">
    <property type="component" value="Unassembled WGS sequence"/>
</dbReference>
<dbReference type="InterPro" id="IPR011011">
    <property type="entry name" value="Znf_FYVE_PHD"/>
</dbReference>
<dbReference type="PANTHER" id="PTHR46591:SF1">
    <property type="entry name" value="ZINC FINGER FYVE DOMAIN-CONTAINING PROTEIN 26"/>
    <property type="match status" value="1"/>
</dbReference>
<accession>A0ABV0RSM0</accession>
<dbReference type="InterPro" id="IPR028730">
    <property type="entry name" value="ZFYVE26"/>
</dbReference>
<keyword evidence="2" id="KW-0479">Metal-binding</keyword>
<sequence length="425" mass="48570">ETEGVGQLFRVQDANLRARVALQALERWPLSACLELIDFCLHDPDTQNSLQTELVLKQKELGIYRWMMNLQPSLPWKTWQELRTESKTNPESMLSMILEAKEFSLCKQWVELYPVSDQLKLQLQTEHLLHLLETEQTDEAFQLLESISDVAVGLDVCEHALDRRPGLAACHFLADYLTLHFQRQVSPARRRHIHALHLGSKVLLTLPPASRQDYFPLLSEPMLMLEQLLMNLKVEWAEVAVQTLQSLLVGQETGFSGEDIDKLLADYACKALDFSCAPKERSRSDSVISLQDVLIQCPAQELSSQSFSQIESPASSTNSTPTHTLSGNSSERKKDRGSAERSQRLSAKFQPPDQPPAQKDWVPDTQHDMCMVCRRERFTMFNRRHHCRRCGRLVCSTCSERKMLVDGCPGEEVRVCDDCYVYFHP</sequence>
<dbReference type="Gene3D" id="3.30.40.10">
    <property type="entry name" value="Zinc/RING finger domain, C3HC4 (zinc finger)"/>
    <property type="match status" value="1"/>
</dbReference>
<evidence type="ECO:0000256" key="7">
    <source>
        <dbReference type="PROSITE-ProRule" id="PRU00091"/>
    </source>
</evidence>
<keyword evidence="3 7" id="KW-0863">Zinc-finger</keyword>
<gene>
    <name evidence="10" type="ORF">XENOCAPTIV_017624</name>
</gene>
<dbReference type="Pfam" id="PF01363">
    <property type="entry name" value="FYVE"/>
    <property type="match status" value="1"/>
</dbReference>
<feature type="domain" description="FYVE-type" evidence="9">
    <location>
        <begin position="364"/>
        <end position="424"/>
    </location>
</feature>
<protein>
    <recommendedName>
        <fullName evidence="1">Zinc finger FYVE domain-containing protein 26</fullName>
    </recommendedName>
</protein>
<evidence type="ECO:0000256" key="3">
    <source>
        <dbReference type="ARBA" id="ARBA00022771"/>
    </source>
</evidence>
<dbReference type="PROSITE" id="PS50178">
    <property type="entry name" value="ZF_FYVE"/>
    <property type="match status" value="1"/>
</dbReference>
<evidence type="ECO:0000256" key="4">
    <source>
        <dbReference type="ARBA" id="ARBA00022833"/>
    </source>
</evidence>
<dbReference type="InterPro" id="IPR000306">
    <property type="entry name" value="Znf_FYVE"/>
</dbReference>
<keyword evidence="4" id="KW-0862">Zinc</keyword>
<comment type="function">
    <text evidence="6">Phosphatidylinositol 3-phosphate-binding protein required for the abscission step in cytokinesis: recruited to the midbody during cytokinesis and acts as a regulator of abscission. May also be required for efficient homologous recombination DNA double-strand break repair.</text>
</comment>
<feature type="region of interest" description="Disordered" evidence="8">
    <location>
        <begin position="306"/>
        <end position="362"/>
    </location>
</feature>
<feature type="compositionally biased region" description="Basic and acidic residues" evidence="8">
    <location>
        <begin position="330"/>
        <end position="343"/>
    </location>
</feature>
<dbReference type="SMART" id="SM00064">
    <property type="entry name" value="FYVE"/>
    <property type="match status" value="1"/>
</dbReference>
<organism evidence="10 11">
    <name type="scientific">Xenoophorus captivus</name>
    <dbReference type="NCBI Taxonomy" id="1517983"/>
    <lineage>
        <taxon>Eukaryota</taxon>
        <taxon>Metazoa</taxon>
        <taxon>Chordata</taxon>
        <taxon>Craniata</taxon>
        <taxon>Vertebrata</taxon>
        <taxon>Euteleostomi</taxon>
        <taxon>Actinopterygii</taxon>
        <taxon>Neopterygii</taxon>
        <taxon>Teleostei</taxon>
        <taxon>Neoteleostei</taxon>
        <taxon>Acanthomorphata</taxon>
        <taxon>Ovalentaria</taxon>
        <taxon>Atherinomorphae</taxon>
        <taxon>Cyprinodontiformes</taxon>
        <taxon>Goodeidae</taxon>
        <taxon>Xenoophorus</taxon>
    </lineage>
</organism>
<evidence type="ECO:0000259" key="9">
    <source>
        <dbReference type="PROSITE" id="PS50178"/>
    </source>
</evidence>
<evidence type="ECO:0000256" key="6">
    <source>
        <dbReference type="ARBA" id="ARBA00044939"/>
    </source>
</evidence>
<feature type="compositionally biased region" description="Polar residues" evidence="8">
    <location>
        <begin position="306"/>
        <end position="329"/>
    </location>
</feature>
<dbReference type="PANTHER" id="PTHR46591">
    <property type="entry name" value="ZINC FINGER FYVE DOMAIN-CONTAINING PROTEIN 26"/>
    <property type="match status" value="1"/>
</dbReference>